<dbReference type="InterPro" id="IPR032675">
    <property type="entry name" value="LRR_dom_sf"/>
</dbReference>
<evidence type="ECO:0000259" key="1">
    <source>
        <dbReference type="PROSITE" id="PS50181"/>
    </source>
</evidence>
<organism evidence="2 3">
    <name type="scientific">Urochloa decumbens</name>
    <dbReference type="NCBI Taxonomy" id="240449"/>
    <lineage>
        <taxon>Eukaryota</taxon>
        <taxon>Viridiplantae</taxon>
        <taxon>Streptophyta</taxon>
        <taxon>Embryophyta</taxon>
        <taxon>Tracheophyta</taxon>
        <taxon>Spermatophyta</taxon>
        <taxon>Magnoliopsida</taxon>
        <taxon>Liliopsida</taxon>
        <taxon>Poales</taxon>
        <taxon>Poaceae</taxon>
        <taxon>PACMAD clade</taxon>
        <taxon>Panicoideae</taxon>
        <taxon>Panicodae</taxon>
        <taxon>Paniceae</taxon>
        <taxon>Melinidinae</taxon>
        <taxon>Urochloa</taxon>
    </lineage>
</organism>
<proteinExistence type="predicted"/>
<evidence type="ECO:0000313" key="2">
    <source>
        <dbReference type="EMBL" id="CAL5080332.1"/>
    </source>
</evidence>
<dbReference type="Gene3D" id="3.80.10.10">
    <property type="entry name" value="Ribonuclease Inhibitor"/>
    <property type="match status" value="2"/>
</dbReference>
<dbReference type="PANTHER" id="PTHR38926">
    <property type="entry name" value="F-BOX DOMAIN CONTAINING PROTEIN, EXPRESSED"/>
    <property type="match status" value="1"/>
</dbReference>
<dbReference type="SUPFAM" id="SSF52047">
    <property type="entry name" value="RNI-like"/>
    <property type="match status" value="1"/>
</dbReference>
<protein>
    <recommendedName>
        <fullName evidence="1">F-box domain-containing protein</fullName>
    </recommendedName>
</protein>
<reference evidence="2" key="1">
    <citation type="submission" date="2024-10" db="EMBL/GenBank/DDBJ databases">
        <authorList>
            <person name="Ryan C."/>
        </authorList>
    </citation>
    <scope>NUCLEOTIDE SEQUENCE [LARGE SCALE GENOMIC DNA]</scope>
</reference>
<feature type="domain" description="F-box" evidence="1">
    <location>
        <begin position="41"/>
        <end position="89"/>
    </location>
</feature>
<name>A0ABC9FRL0_9POAL</name>
<sequence length="454" mass="52919">MPSLTLLAAAEAAPLRLRRRRQPRESVTLPLSVFRSLALPGRDWAGLPPKLISCILRKLDPVQIMLGADKVCRSWRRAARDEPELWRRVDMRGHEELARRNMADLNQIAADAVRRSQGQCEAFTAERTTLSVTDGFLRFLGNQEAMAIATMHGICSLQLVHNNLITNQGLVAILDNCPRIESLEIRKCCNIIIDDALRAKCAQIKSLKLVPYDPAREYYEDDFEPLPVSECSTCRDYFKKNNRERYQESWVTTDINVEEHMVTATVHELRSLELYHNDLTRQGLVAILEKLPYLEYFDICNCRNIIKNNIATMRNLLGNKYPRSWLVKIKTKKLTIKLLSSEYDSRYKYNHFIPRQKIKKYHSNEASKRLKGSFSSKEFYREELQPRMPTLECSTCLMIEYFAKRYDWLDLDDLSDYYDPSYGLGNHDEIDFQVDDRMVGKRLRRYLKTGMEVI</sequence>
<dbReference type="InterPro" id="IPR001810">
    <property type="entry name" value="F-box_dom"/>
</dbReference>
<dbReference type="InterPro" id="IPR036047">
    <property type="entry name" value="F-box-like_dom_sf"/>
</dbReference>
<dbReference type="Proteomes" id="UP001497457">
    <property type="component" value="Chromosome 7b"/>
</dbReference>
<dbReference type="EMBL" id="OZ075117">
    <property type="protein sequence ID" value="CAL5080332.1"/>
    <property type="molecule type" value="Genomic_DNA"/>
</dbReference>
<evidence type="ECO:0000313" key="3">
    <source>
        <dbReference type="Proteomes" id="UP001497457"/>
    </source>
</evidence>
<keyword evidence="3" id="KW-1185">Reference proteome</keyword>
<accession>A0ABC9FRL0</accession>
<dbReference type="SMART" id="SM00256">
    <property type="entry name" value="FBOX"/>
    <property type="match status" value="1"/>
</dbReference>
<dbReference type="AlphaFoldDB" id="A0ABC9FRL0"/>
<dbReference type="PANTHER" id="PTHR38926:SF74">
    <property type="entry name" value="OS08G0193600 PROTEIN"/>
    <property type="match status" value="1"/>
</dbReference>
<gene>
    <name evidence="2" type="ORF">URODEC1_LOCUS108070</name>
</gene>
<dbReference type="Pfam" id="PF12937">
    <property type="entry name" value="F-box-like"/>
    <property type="match status" value="1"/>
</dbReference>
<dbReference type="PROSITE" id="PS50181">
    <property type="entry name" value="FBOX"/>
    <property type="match status" value="1"/>
</dbReference>
<dbReference type="SUPFAM" id="SSF81383">
    <property type="entry name" value="F-box domain"/>
    <property type="match status" value="1"/>
</dbReference>
<dbReference type="Gene3D" id="1.20.1280.50">
    <property type="match status" value="1"/>
</dbReference>